<protein>
    <submittedName>
        <fullName evidence="2">Uncharacterized protein</fullName>
    </submittedName>
</protein>
<feature type="transmembrane region" description="Helical" evidence="1">
    <location>
        <begin position="76"/>
        <end position="95"/>
    </location>
</feature>
<evidence type="ECO:0000313" key="3">
    <source>
        <dbReference type="Proteomes" id="UP000270094"/>
    </source>
</evidence>
<gene>
    <name evidence="2" type="ORF">SVUK_LOCUS15932</name>
</gene>
<reference evidence="2 3" key="1">
    <citation type="submission" date="2018-11" db="EMBL/GenBank/DDBJ databases">
        <authorList>
            <consortium name="Pathogen Informatics"/>
        </authorList>
    </citation>
    <scope>NUCLEOTIDE SEQUENCE [LARGE SCALE GENOMIC DNA]</scope>
</reference>
<keyword evidence="1" id="KW-1133">Transmembrane helix</keyword>
<dbReference type="EMBL" id="UYYB01110783">
    <property type="protein sequence ID" value="VDM80934.1"/>
    <property type="molecule type" value="Genomic_DNA"/>
</dbReference>
<name>A0A3P7JQE2_STRVU</name>
<accession>A0A3P7JQE2</accession>
<proteinExistence type="predicted"/>
<keyword evidence="1" id="KW-0812">Transmembrane</keyword>
<dbReference type="Proteomes" id="UP000270094">
    <property type="component" value="Unassembled WGS sequence"/>
</dbReference>
<evidence type="ECO:0000313" key="2">
    <source>
        <dbReference type="EMBL" id="VDM80934.1"/>
    </source>
</evidence>
<keyword evidence="3" id="KW-1185">Reference proteome</keyword>
<sequence>MKVASMAEEAGCYGTACHEVMRLTQQWQCLWGSLEYDHGKAKDETIVLTAYEARMRRERDEPGSSRTPAGFSGDDLFLFSILLIIGIHSLLCLLYRDFPIQLIKKTLWLFATVRSVNDTHFKSSHPWTLDVQNQSRLERA</sequence>
<evidence type="ECO:0000256" key="1">
    <source>
        <dbReference type="SAM" id="Phobius"/>
    </source>
</evidence>
<organism evidence="2 3">
    <name type="scientific">Strongylus vulgaris</name>
    <name type="common">Blood worm</name>
    <dbReference type="NCBI Taxonomy" id="40348"/>
    <lineage>
        <taxon>Eukaryota</taxon>
        <taxon>Metazoa</taxon>
        <taxon>Ecdysozoa</taxon>
        <taxon>Nematoda</taxon>
        <taxon>Chromadorea</taxon>
        <taxon>Rhabditida</taxon>
        <taxon>Rhabditina</taxon>
        <taxon>Rhabditomorpha</taxon>
        <taxon>Strongyloidea</taxon>
        <taxon>Strongylidae</taxon>
        <taxon>Strongylus</taxon>
    </lineage>
</organism>
<keyword evidence="1" id="KW-0472">Membrane</keyword>
<dbReference type="AlphaFoldDB" id="A0A3P7JQE2"/>